<dbReference type="Proteomes" id="UP000293360">
    <property type="component" value="Unassembled WGS sequence"/>
</dbReference>
<dbReference type="EMBL" id="QJNU01000016">
    <property type="protein sequence ID" value="RYP10611.1"/>
    <property type="molecule type" value="Genomic_DNA"/>
</dbReference>
<reference evidence="1 2" key="1">
    <citation type="submission" date="2018-06" db="EMBL/GenBank/DDBJ databases">
        <title>Complete Genomes of Monosporascus.</title>
        <authorList>
            <person name="Robinson A.J."/>
            <person name="Natvig D.O."/>
        </authorList>
    </citation>
    <scope>NUCLEOTIDE SEQUENCE [LARGE SCALE GENOMIC DNA]</scope>
    <source>
        <strain evidence="1 2">CBS 110550</strain>
    </source>
</reference>
<organism evidence="1 2">
    <name type="scientific">Monosporascus ibericus</name>
    <dbReference type="NCBI Taxonomy" id="155417"/>
    <lineage>
        <taxon>Eukaryota</taxon>
        <taxon>Fungi</taxon>
        <taxon>Dikarya</taxon>
        <taxon>Ascomycota</taxon>
        <taxon>Pezizomycotina</taxon>
        <taxon>Sordariomycetes</taxon>
        <taxon>Xylariomycetidae</taxon>
        <taxon>Xylariales</taxon>
        <taxon>Xylariales incertae sedis</taxon>
        <taxon>Monosporascus</taxon>
    </lineage>
</organism>
<name>A0A4Q4TT67_9PEZI</name>
<accession>A0A4Q4TT67</accession>
<evidence type="ECO:0000313" key="1">
    <source>
        <dbReference type="EMBL" id="RYP10611.1"/>
    </source>
</evidence>
<protein>
    <submittedName>
        <fullName evidence="1">Uncharacterized protein</fullName>
    </submittedName>
</protein>
<comment type="caution">
    <text evidence="1">The sequence shown here is derived from an EMBL/GenBank/DDBJ whole genome shotgun (WGS) entry which is preliminary data.</text>
</comment>
<dbReference type="OrthoDB" id="5620at2759"/>
<gene>
    <name evidence="1" type="ORF">DL764_000581</name>
</gene>
<dbReference type="AlphaFoldDB" id="A0A4Q4TT67"/>
<keyword evidence="2" id="KW-1185">Reference proteome</keyword>
<proteinExistence type="predicted"/>
<sequence length="95" mass="10843">MAEHPAFTLAGLSHAFQALLYRRRNLRCQLRLRRISPQKEQGLRCGARIGQQRHLARGWCPENQAKSRPGIGLSVASALSTYSYQKKFKVFRFGV</sequence>
<evidence type="ECO:0000313" key="2">
    <source>
        <dbReference type="Proteomes" id="UP000293360"/>
    </source>
</evidence>